<dbReference type="AlphaFoldDB" id="A0A8X6YLZ2"/>
<dbReference type="Proteomes" id="UP000886998">
    <property type="component" value="Unassembled WGS sequence"/>
</dbReference>
<comment type="caution">
    <text evidence="1">The sequence shown here is derived from an EMBL/GenBank/DDBJ whole genome shotgun (WGS) entry which is preliminary data.</text>
</comment>
<proteinExistence type="predicted"/>
<gene>
    <name evidence="1" type="ORF">TNIN_439271</name>
</gene>
<protein>
    <submittedName>
        <fullName evidence="1">Uncharacterized protein</fullName>
    </submittedName>
</protein>
<keyword evidence="2" id="KW-1185">Reference proteome</keyword>
<evidence type="ECO:0000313" key="2">
    <source>
        <dbReference type="Proteomes" id="UP000886998"/>
    </source>
</evidence>
<reference evidence="1" key="1">
    <citation type="submission" date="2020-08" db="EMBL/GenBank/DDBJ databases">
        <title>Multicomponent nature underlies the extraordinary mechanical properties of spider dragline silk.</title>
        <authorList>
            <person name="Kono N."/>
            <person name="Nakamura H."/>
            <person name="Mori M."/>
            <person name="Yoshida Y."/>
            <person name="Ohtoshi R."/>
            <person name="Malay A.D."/>
            <person name="Moran D.A.P."/>
            <person name="Tomita M."/>
            <person name="Numata K."/>
            <person name="Arakawa K."/>
        </authorList>
    </citation>
    <scope>NUCLEOTIDE SEQUENCE</scope>
</reference>
<name>A0A8X6YLZ2_9ARAC</name>
<dbReference type="EMBL" id="BMAV01019931">
    <property type="protein sequence ID" value="GFY73228.1"/>
    <property type="molecule type" value="Genomic_DNA"/>
</dbReference>
<evidence type="ECO:0000313" key="1">
    <source>
        <dbReference type="EMBL" id="GFY73228.1"/>
    </source>
</evidence>
<accession>A0A8X6YLZ2</accession>
<organism evidence="1 2">
    <name type="scientific">Trichonephila inaurata madagascariensis</name>
    <dbReference type="NCBI Taxonomy" id="2747483"/>
    <lineage>
        <taxon>Eukaryota</taxon>
        <taxon>Metazoa</taxon>
        <taxon>Ecdysozoa</taxon>
        <taxon>Arthropoda</taxon>
        <taxon>Chelicerata</taxon>
        <taxon>Arachnida</taxon>
        <taxon>Araneae</taxon>
        <taxon>Araneomorphae</taxon>
        <taxon>Entelegynae</taxon>
        <taxon>Araneoidea</taxon>
        <taxon>Nephilidae</taxon>
        <taxon>Trichonephila</taxon>
        <taxon>Trichonephila inaurata</taxon>
    </lineage>
</organism>
<sequence>MGGFVSWTGVVIIPGTRVVGVPWIIGGWQIRAWGNLGTGGLCGDGKVPAFPFWETEGQLDATYISELQRRYRTALGRGVVPPAPQRIQVR</sequence>